<accession>A0A0M3IAC7</accession>
<sequence length="113" mass="12502">MEHFFNLASSSGGNPFCSSGRNYLLVETKLAQHCEAYDGACRERVDPMFELQMNMSKATPKDTSNWRTCPAIAAVCNRSSLTSVAQKADKEECELTLSSVSTEQRKILIPLAH</sequence>
<dbReference type="AlphaFoldDB" id="A0A0M3IAC7"/>
<proteinExistence type="predicted"/>
<evidence type="ECO:0000313" key="1">
    <source>
        <dbReference type="Proteomes" id="UP000036681"/>
    </source>
</evidence>
<reference evidence="2" key="1">
    <citation type="submission" date="2017-02" db="UniProtKB">
        <authorList>
            <consortium name="WormBaseParasite"/>
        </authorList>
    </citation>
    <scope>IDENTIFICATION</scope>
</reference>
<dbReference type="WBParaSite" id="ALUE_0001451301-mRNA-1">
    <property type="protein sequence ID" value="ALUE_0001451301-mRNA-1"/>
    <property type="gene ID" value="ALUE_0001451301"/>
</dbReference>
<evidence type="ECO:0000313" key="2">
    <source>
        <dbReference type="WBParaSite" id="ALUE_0001451301-mRNA-1"/>
    </source>
</evidence>
<dbReference type="Proteomes" id="UP000036681">
    <property type="component" value="Unplaced"/>
</dbReference>
<keyword evidence="1" id="KW-1185">Reference proteome</keyword>
<protein>
    <submittedName>
        <fullName evidence="2">Uncharacterized protein</fullName>
    </submittedName>
</protein>
<name>A0A0M3IAC7_ASCLU</name>
<organism evidence="1 2">
    <name type="scientific">Ascaris lumbricoides</name>
    <name type="common">Giant roundworm</name>
    <dbReference type="NCBI Taxonomy" id="6252"/>
    <lineage>
        <taxon>Eukaryota</taxon>
        <taxon>Metazoa</taxon>
        <taxon>Ecdysozoa</taxon>
        <taxon>Nematoda</taxon>
        <taxon>Chromadorea</taxon>
        <taxon>Rhabditida</taxon>
        <taxon>Spirurina</taxon>
        <taxon>Ascaridomorpha</taxon>
        <taxon>Ascaridoidea</taxon>
        <taxon>Ascarididae</taxon>
        <taxon>Ascaris</taxon>
    </lineage>
</organism>